<evidence type="ECO:0000256" key="2">
    <source>
        <dbReference type="ARBA" id="ARBA00022670"/>
    </source>
</evidence>
<dbReference type="GO" id="GO:0075523">
    <property type="term" value="P:viral translational frameshifting"/>
    <property type="evidence" value="ECO:0007669"/>
    <property type="project" value="UniProtKB-KW"/>
</dbReference>
<evidence type="ECO:0000256" key="9">
    <source>
        <dbReference type="SAM" id="Coils"/>
    </source>
</evidence>
<evidence type="ECO:0000256" key="10">
    <source>
        <dbReference type="SAM" id="Phobius"/>
    </source>
</evidence>
<comment type="subcellular location">
    <subcellularLocation>
        <location evidence="1">Membrane</location>
        <topology evidence="1">Multi-pass membrane protein</topology>
    </subcellularLocation>
</comment>
<protein>
    <recommendedName>
        <fullName evidence="11">Peptidase S39 domain-containing protein</fullName>
    </recommendedName>
</protein>
<feature type="transmembrane region" description="Helical" evidence="10">
    <location>
        <begin position="124"/>
        <end position="143"/>
    </location>
</feature>
<dbReference type="InterPro" id="IPR000382">
    <property type="entry name" value="Peptidase_S39B_luteovirus"/>
</dbReference>
<dbReference type="EMBL" id="MT138165">
    <property type="protein sequence ID" value="QJI53812.1"/>
    <property type="molecule type" value="Genomic_RNA"/>
</dbReference>
<keyword evidence="6" id="KW-0720">Serine protease</keyword>
<keyword evidence="2" id="KW-0645">Protease</keyword>
<keyword evidence="8 10" id="KW-0472">Membrane</keyword>
<keyword evidence="3 10" id="KW-0812">Transmembrane</keyword>
<feature type="coiled-coil region" evidence="9">
    <location>
        <begin position="62"/>
        <end position="89"/>
    </location>
</feature>
<evidence type="ECO:0000256" key="1">
    <source>
        <dbReference type="ARBA" id="ARBA00004141"/>
    </source>
</evidence>
<feature type="transmembrane region" description="Helical" evidence="10">
    <location>
        <begin position="91"/>
        <end position="112"/>
    </location>
</feature>
<dbReference type="InterPro" id="IPR043504">
    <property type="entry name" value="Peptidase_S1_PA_chymotrypsin"/>
</dbReference>
<keyword evidence="7 10" id="KW-1133">Transmembrane helix</keyword>
<evidence type="ECO:0000256" key="5">
    <source>
        <dbReference type="ARBA" id="ARBA00022801"/>
    </source>
</evidence>
<dbReference type="SUPFAM" id="SSF50494">
    <property type="entry name" value="Trypsin-like serine proteases"/>
    <property type="match status" value="1"/>
</dbReference>
<reference evidence="12" key="1">
    <citation type="submission" date="2020-01" db="EMBL/GenBank/DDBJ databases">
        <title>Viral genomes from wild and zoo birds in China.</title>
        <authorList>
            <person name="Lu J."/>
            <person name="Shan T."/>
            <person name="Yang S."/>
            <person name="Zhang W."/>
        </authorList>
    </citation>
    <scope>NUCLEOTIDE SEQUENCE</scope>
    <source>
        <strain evidence="12">Bsk136shi11</strain>
    </source>
</reference>
<dbReference type="GO" id="GO:0016020">
    <property type="term" value="C:membrane"/>
    <property type="evidence" value="ECO:0007669"/>
    <property type="project" value="UniProtKB-SubCell"/>
</dbReference>
<evidence type="ECO:0000256" key="6">
    <source>
        <dbReference type="ARBA" id="ARBA00022825"/>
    </source>
</evidence>
<dbReference type="InterPro" id="IPR009003">
    <property type="entry name" value="Peptidase_S1_PA"/>
</dbReference>
<dbReference type="Pfam" id="PF02122">
    <property type="entry name" value="Peptidase_S39"/>
    <property type="match status" value="1"/>
</dbReference>
<evidence type="ECO:0000313" key="12">
    <source>
        <dbReference type="EMBL" id="QJI53812.1"/>
    </source>
</evidence>
<dbReference type="GO" id="GO:0006508">
    <property type="term" value="P:proteolysis"/>
    <property type="evidence" value="ECO:0007669"/>
    <property type="project" value="UniProtKB-KW"/>
</dbReference>
<evidence type="ECO:0000256" key="4">
    <source>
        <dbReference type="ARBA" id="ARBA00022758"/>
    </source>
</evidence>
<proteinExistence type="predicted"/>
<keyword evidence="9" id="KW-0175">Coiled coil</keyword>
<feature type="domain" description="Peptidase S39" evidence="11">
    <location>
        <begin position="220"/>
        <end position="340"/>
    </location>
</feature>
<evidence type="ECO:0000259" key="11">
    <source>
        <dbReference type="Pfam" id="PF02122"/>
    </source>
</evidence>
<name>A0A6M3YPK5_9VIRU</name>
<evidence type="ECO:0000256" key="7">
    <source>
        <dbReference type="ARBA" id="ARBA00022989"/>
    </source>
</evidence>
<evidence type="ECO:0000256" key="8">
    <source>
        <dbReference type="ARBA" id="ARBA00023136"/>
    </source>
</evidence>
<dbReference type="GO" id="GO:0004252">
    <property type="term" value="F:serine-type endopeptidase activity"/>
    <property type="evidence" value="ECO:0007669"/>
    <property type="project" value="InterPro"/>
</dbReference>
<sequence length="569" mass="64130">MCCGVLGDGTMTWHPDYFPKEVVILNENACERRLEVCHDKLIEKDETIKKLDYDLLLSRHEVDKLTEIKSMLDKQVSELQEKLSNEQANSYMLTIYSVCAFGICLVQLLWWAGPLVWLSTRETIRALGSFLWYICMIPSRIVADFRARAGVTREEQIPLSELRREAMLPQSPLVGVETYDKCIFKIFQVDRDYSDLLHYVGLGFWCGMAESAAGGLGMFLTAQHCLPAEGEIVLQNANNDRKSVRVPVANWSTLEEYDVAYLVPEQSTTTKLGISKAKAPNQRLKQCAVVTVYGRDKSSMGPLKAFEDSINLKYVGSTTPGFSGSPYMSGRTVYGMHLGSTQDMGMGIDVGFLNMKLTRKLVMRKESTEEWLLDEIEKAEQAGRKINWTRYGLDDVVIEINGRDIMYDLGSWFEIYEHAHETEIEHKTYYGKKRGKANDDDEIVQRKKGKGKGGRFEYEAYVDIPELPKNVMSPTPVLVSGDTHATAAPKPLNPKLSKLLNSPLGEKIMIGQPSIAVASSEVSEDTYKSMKTQLDRLLSRLMVIEKELDIQSARKSKTKSASKSTQRTT</sequence>
<evidence type="ECO:0000256" key="3">
    <source>
        <dbReference type="ARBA" id="ARBA00022692"/>
    </source>
</evidence>
<keyword evidence="4" id="KW-0688">Ribosomal frameshifting</keyword>
<dbReference type="Gene3D" id="2.40.10.10">
    <property type="entry name" value="Trypsin-like serine proteases"/>
    <property type="match status" value="1"/>
</dbReference>
<accession>A0A6M3YPK5</accession>
<keyword evidence="5" id="KW-0378">Hydrolase</keyword>
<organism evidence="12">
    <name type="scientific">Solemoviridae sp</name>
    <dbReference type="NCBI Taxonomy" id="2715208"/>
    <lineage>
        <taxon>Viruses</taxon>
        <taxon>Riboviria</taxon>
        <taxon>Orthornavirae</taxon>
        <taxon>Pisuviricota</taxon>
        <taxon>Pisoniviricetes</taxon>
        <taxon>Sobelivirales</taxon>
        <taxon>Solemoviridae</taxon>
    </lineage>
</organism>